<sequence length="139" mass="15541">MILGGGLVLAACVRPFFLRTQAVSTNPEIISTVEDLSIKAWNRYNRYSFYCSLGLLALDVIRFSAGMVLSFWHLATILVLVLAFMRKFSIDHQLSKRLRDEAAGAVGSKEQNAGHREVEMITKLILILAFVTLLLMNLP</sequence>
<name>A0A3M8CH71_9BACL</name>
<accession>A0A3M8CH71</accession>
<evidence type="ECO:0000256" key="1">
    <source>
        <dbReference type="SAM" id="Phobius"/>
    </source>
</evidence>
<keyword evidence="1" id="KW-0812">Transmembrane</keyword>
<keyword evidence="1" id="KW-0472">Membrane</keyword>
<protein>
    <submittedName>
        <fullName evidence="2">Uncharacterized protein</fullName>
    </submittedName>
</protein>
<dbReference type="AlphaFoldDB" id="A0A3M8CH71"/>
<reference evidence="2 3" key="1">
    <citation type="submission" date="2018-10" db="EMBL/GenBank/DDBJ databases">
        <title>Phylogenomics of Brevibacillus.</title>
        <authorList>
            <person name="Dunlap C."/>
        </authorList>
    </citation>
    <scope>NUCLEOTIDE SEQUENCE [LARGE SCALE GENOMIC DNA]</scope>
    <source>
        <strain evidence="2 3">JCM 12215</strain>
    </source>
</reference>
<feature type="transmembrane region" description="Helical" evidence="1">
    <location>
        <begin position="120"/>
        <end position="138"/>
    </location>
</feature>
<dbReference type="RefSeq" id="WP_122909026.1">
    <property type="nucleotide sequence ID" value="NZ_CBCSBE010000003.1"/>
</dbReference>
<evidence type="ECO:0000313" key="3">
    <source>
        <dbReference type="Proteomes" id="UP000282028"/>
    </source>
</evidence>
<organism evidence="2 3">
    <name type="scientific">Brevibacillus invocatus</name>
    <dbReference type="NCBI Taxonomy" id="173959"/>
    <lineage>
        <taxon>Bacteria</taxon>
        <taxon>Bacillati</taxon>
        <taxon>Bacillota</taxon>
        <taxon>Bacilli</taxon>
        <taxon>Bacillales</taxon>
        <taxon>Paenibacillaceae</taxon>
        <taxon>Brevibacillus</taxon>
    </lineage>
</organism>
<feature type="transmembrane region" description="Helical" evidence="1">
    <location>
        <begin position="71"/>
        <end position="89"/>
    </location>
</feature>
<comment type="caution">
    <text evidence="2">The sequence shown here is derived from an EMBL/GenBank/DDBJ whole genome shotgun (WGS) entry which is preliminary data.</text>
</comment>
<dbReference type="Proteomes" id="UP000282028">
    <property type="component" value="Unassembled WGS sequence"/>
</dbReference>
<keyword evidence="3" id="KW-1185">Reference proteome</keyword>
<keyword evidence="1" id="KW-1133">Transmembrane helix</keyword>
<gene>
    <name evidence="2" type="ORF">EDM52_10915</name>
</gene>
<evidence type="ECO:0000313" key="2">
    <source>
        <dbReference type="EMBL" id="RNB74165.1"/>
    </source>
</evidence>
<dbReference type="EMBL" id="RHHR01000015">
    <property type="protein sequence ID" value="RNB74165.1"/>
    <property type="molecule type" value="Genomic_DNA"/>
</dbReference>
<proteinExistence type="predicted"/>